<evidence type="ECO:0000259" key="1">
    <source>
        <dbReference type="SMART" id="SM00382"/>
    </source>
</evidence>
<dbReference type="RefSeq" id="WP_245577390.1">
    <property type="nucleotide sequence ID" value="NZ_JBIAZU010000006.1"/>
</dbReference>
<evidence type="ECO:0000313" key="2">
    <source>
        <dbReference type="EMBL" id="MFF5294345.1"/>
    </source>
</evidence>
<dbReference type="SMART" id="SM00382">
    <property type="entry name" value="AAA"/>
    <property type="match status" value="1"/>
</dbReference>
<dbReference type="Gene3D" id="3.40.50.300">
    <property type="entry name" value="P-loop containing nucleotide triphosphate hydrolases"/>
    <property type="match status" value="1"/>
</dbReference>
<gene>
    <name evidence="2" type="ORF">ACFY35_33325</name>
</gene>
<name>A0ABW6WPE8_9ACTN</name>
<dbReference type="InterPro" id="IPR027417">
    <property type="entry name" value="P-loop_NTPase"/>
</dbReference>
<accession>A0ABW6WPE8</accession>
<dbReference type="InterPro" id="IPR041664">
    <property type="entry name" value="AAA_16"/>
</dbReference>
<dbReference type="Proteomes" id="UP001602245">
    <property type="component" value="Unassembled WGS sequence"/>
</dbReference>
<sequence length="671" mass="73605">MVTTVIGDVIERARRRNFVGRREELRAFGDALAGRSPRRVLFVHGPGGIGKTTLLLEMFARARAVGRVPALLDGREIDPSPEGFRQAATRAADDRGTLLLVDSYEHLGAIDGWLRREFIPGLPANGLVVLAGREPPSAAWRVDPGWRQLVAIHHVDHLDETDSAELLARAGVTEPVRQRLLMLGRGHPLTLALLADVAGGGAVPASLAEVPDLISVLLESLLRDAPSEAHMTGLATCARAWLTTEDLLRKTVGEDAAEVWGWLRRRPFVHCRPGGLTPHDLTREVLEAEFERRSPERYRSLHRIIHDHVVAGIRATAGLDRQLLAQQLAYLHRRSPLTDAYFTLRSQGTAAVVPARPEEYAPILALIERGEGRVSAAVAEGWFADEPDHLNVVRTEEGVVGFAYGVFCPCGSPMEDRDPVVRAILEYVARTAPTRPGERVDIGRFWSGVRDAQRDKYALLAGSVTSIMTWCTEAVAWSFVVSIDPEYWGPFFDYLGFRPLVEVTVAGRPHVAYGMDWRRFPVDAWLDLMNEREHQGGTGPPPESALRPPPLSRAAFGDAVRSALQNLHRPDRLADCPLAGSRLGADAGEVRASIVAAVDRLAGTPKGDQLRAVLNRTFVRAAPNQEAAAEVLGLPFSTYRRNLARAVEQVTELLWAMEIGTAGLTDEVSRN</sequence>
<proteinExistence type="predicted"/>
<dbReference type="Pfam" id="PF13191">
    <property type="entry name" value="AAA_16"/>
    <property type="match status" value="1"/>
</dbReference>
<dbReference type="InterPro" id="IPR003593">
    <property type="entry name" value="AAA+_ATPase"/>
</dbReference>
<dbReference type="PRINTS" id="PR01874">
    <property type="entry name" value="DNAREPAIRADA"/>
</dbReference>
<dbReference type="SUPFAM" id="SSF52540">
    <property type="entry name" value="P-loop containing nucleoside triphosphate hydrolases"/>
    <property type="match status" value="1"/>
</dbReference>
<comment type="caution">
    <text evidence="2">The sequence shown here is derived from an EMBL/GenBank/DDBJ whole genome shotgun (WGS) entry which is preliminary data.</text>
</comment>
<evidence type="ECO:0000313" key="3">
    <source>
        <dbReference type="Proteomes" id="UP001602245"/>
    </source>
</evidence>
<reference evidence="2 3" key="1">
    <citation type="submission" date="2024-10" db="EMBL/GenBank/DDBJ databases">
        <title>The Natural Products Discovery Center: Release of the First 8490 Sequenced Strains for Exploring Actinobacteria Biosynthetic Diversity.</title>
        <authorList>
            <person name="Kalkreuter E."/>
            <person name="Kautsar S.A."/>
            <person name="Yang D."/>
            <person name="Bader C.D."/>
            <person name="Teijaro C.N."/>
            <person name="Fluegel L."/>
            <person name="Davis C.M."/>
            <person name="Simpson J.R."/>
            <person name="Lauterbach L."/>
            <person name="Steele A.D."/>
            <person name="Gui C."/>
            <person name="Meng S."/>
            <person name="Li G."/>
            <person name="Viehrig K."/>
            <person name="Ye F."/>
            <person name="Su P."/>
            <person name="Kiefer A.F."/>
            <person name="Nichols A."/>
            <person name="Cepeda A.J."/>
            <person name="Yan W."/>
            <person name="Fan B."/>
            <person name="Jiang Y."/>
            <person name="Adhikari A."/>
            <person name="Zheng C.-J."/>
            <person name="Schuster L."/>
            <person name="Cowan T.M."/>
            <person name="Smanski M.J."/>
            <person name="Chevrette M.G."/>
            <person name="De Carvalho L.P.S."/>
            <person name="Shen B."/>
        </authorList>
    </citation>
    <scope>NUCLEOTIDE SEQUENCE [LARGE SCALE GENOMIC DNA]</scope>
    <source>
        <strain evidence="2 3">NPDC000087</strain>
    </source>
</reference>
<feature type="domain" description="AAA+ ATPase" evidence="1">
    <location>
        <begin position="37"/>
        <end position="180"/>
    </location>
</feature>
<keyword evidence="3" id="KW-1185">Reference proteome</keyword>
<dbReference type="EMBL" id="JBIAZU010000006">
    <property type="protein sequence ID" value="MFF5294345.1"/>
    <property type="molecule type" value="Genomic_DNA"/>
</dbReference>
<organism evidence="2 3">
    <name type="scientific">Paractinoplanes globisporus</name>
    <dbReference type="NCBI Taxonomy" id="113565"/>
    <lineage>
        <taxon>Bacteria</taxon>
        <taxon>Bacillati</taxon>
        <taxon>Actinomycetota</taxon>
        <taxon>Actinomycetes</taxon>
        <taxon>Micromonosporales</taxon>
        <taxon>Micromonosporaceae</taxon>
        <taxon>Paractinoplanes</taxon>
    </lineage>
</organism>
<protein>
    <submittedName>
        <fullName evidence="2">AAA family ATPase</fullName>
    </submittedName>
</protein>